<dbReference type="InterPro" id="IPR053253">
    <property type="entry name" value="Sex_diff_modulator"/>
</dbReference>
<keyword evidence="3" id="KW-1185">Reference proteome</keyword>
<protein>
    <recommendedName>
        <fullName evidence="4">DUF4283 domain-containing protein</fullName>
    </recommendedName>
</protein>
<feature type="region of interest" description="Disordered" evidence="1">
    <location>
        <begin position="1"/>
        <end position="25"/>
    </location>
</feature>
<dbReference type="Gramene" id="TraesCS7B02G108100.1">
    <property type="protein sequence ID" value="TraesCS7B02G108100.1.cds1"/>
    <property type="gene ID" value="TraesCS7B02G108100"/>
</dbReference>
<evidence type="ECO:0000313" key="2">
    <source>
        <dbReference type="EnsemblPlants" id="TraesCS7B02G108100.1.cds1"/>
    </source>
</evidence>
<sequence>MICSSSASVKGPCRPAFSGPASPSCSGPLQLVSEPSALAASSGLPASLPASSGLPGSSLVLSGLPDSSASRSASLSAAVPLSGHPSLRSSGAVCYLPRSGEIAAAKMTLRKALVATVAGNRSGVSCDEVTALLRRQFDLPASAFSVHPRHPEGFLIRFANRETRARVAAARVSSPRFCLLLHPWSSIAGGEPVRVVFRVDIVGFRVPADP</sequence>
<proteinExistence type="predicted"/>
<dbReference type="AlphaFoldDB" id="A0A3B6SGX5"/>
<dbReference type="EnsemblPlants" id="TraesCS7B02G108100.1">
    <property type="protein sequence ID" value="TraesCS7B02G108100.1.cds1"/>
    <property type="gene ID" value="TraesCS7B02G108100"/>
</dbReference>
<evidence type="ECO:0000313" key="3">
    <source>
        <dbReference type="Proteomes" id="UP000019116"/>
    </source>
</evidence>
<dbReference type="PANTHER" id="PTHR33087:SF42">
    <property type="entry name" value="DUF4283 DOMAIN-CONTAINING PROTEIN"/>
    <property type="match status" value="1"/>
</dbReference>
<dbReference type="STRING" id="4565.A0A3B6SGX5"/>
<reference evidence="2" key="2">
    <citation type="submission" date="2018-10" db="UniProtKB">
        <authorList>
            <consortium name="EnsemblPlants"/>
        </authorList>
    </citation>
    <scope>IDENTIFICATION</scope>
</reference>
<dbReference type="Gramene" id="TraesCS7B03G0283700.1">
    <property type="protein sequence ID" value="TraesCS7B03G0283700.1.CDS1"/>
    <property type="gene ID" value="TraesCS7B03G0283700"/>
</dbReference>
<reference evidence="2" key="1">
    <citation type="submission" date="2018-08" db="EMBL/GenBank/DDBJ databases">
        <authorList>
            <person name="Rossello M."/>
        </authorList>
    </citation>
    <scope>NUCLEOTIDE SEQUENCE [LARGE SCALE GENOMIC DNA]</scope>
    <source>
        <strain evidence="2">cv. Chinese Spring</strain>
    </source>
</reference>
<evidence type="ECO:0008006" key="4">
    <source>
        <dbReference type="Google" id="ProtNLM"/>
    </source>
</evidence>
<organism evidence="2">
    <name type="scientific">Triticum aestivum</name>
    <name type="common">Wheat</name>
    <dbReference type="NCBI Taxonomy" id="4565"/>
    <lineage>
        <taxon>Eukaryota</taxon>
        <taxon>Viridiplantae</taxon>
        <taxon>Streptophyta</taxon>
        <taxon>Embryophyta</taxon>
        <taxon>Tracheophyta</taxon>
        <taxon>Spermatophyta</taxon>
        <taxon>Magnoliopsida</taxon>
        <taxon>Liliopsida</taxon>
        <taxon>Poales</taxon>
        <taxon>Poaceae</taxon>
        <taxon>BOP clade</taxon>
        <taxon>Pooideae</taxon>
        <taxon>Triticodae</taxon>
        <taxon>Triticeae</taxon>
        <taxon>Triticinae</taxon>
        <taxon>Triticum</taxon>
    </lineage>
</organism>
<name>A0A3B6SGX5_WHEAT</name>
<evidence type="ECO:0000256" key="1">
    <source>
        <dbReference type="SAM" id="MobiDB-lite"/>
    </source>
</evidence>
<dbReference type="PANTHER" id="PTHR33087">
    <property type="entry name" value="OS07G0539200 PROTEIN"/>
    <property type="match status" value="1"/>
</dbReference>
<dbReference type="Proteomes" id="UP000019116">
    <property type="component" value="Chromosome 7B"/>
</dbReference>
<dbReference type="Gramene" id="TraesWEE_scaffold_016546_01G000200.1">
    <property type="protein sequence ID" value="TraesWEE_scaffold_016546_01G000200.1"/>
    <property type="gene ID" value="TraesWEE_scaffold_016546_01G000200"/>
</dbReference>
<accession>A0A3B6SGX5</accession>